<dbReference type="RefSeq" id="WP_387961370.1">
    <property type="nucleotide sequence ID" value="NZ_JBHSGP010000008.1"/>
</dbReference>
<gene>
    <name evidence="4" type="ORF">ACFO5O_04585</name>
</gene>
<evidence type="ECO:0000256" key="3">
    <source>
        <dbReference type="PROSITE-ProRule" id="PRU00339"/>
    </source>
</evidence>
<feature type="repeat" description="TPR" evidence="3">
    <location>
        <begin position="92"/>
        <end position="125"/>
    </location>
</feature>
<dbReference type="Pfam" id="PF07719">
    <property type="entry name" value="TPR_2"/>
    <property type="match status" value="1"/>
</dbReference>
<dbReference type="Pfam" id="PF13432">
    <property type="entry name" value="TPR_16"/>
    <property type="match status" value="1"/>
</dbReference>
<dbReference type="PANTHER" id="PTHR44858:SF1">
    <property type="entry name" value="UDP-N-ACETYLGLUCOSAMINE--PEPTIDE N-ACETYLGLUCOSAMINYLTRANSFERASE SPINDLY-RELATED"/>
    <property type="match status" value="1"/>
</dbReference>
<dbReference type="EMBL" id="JBHSGP010000008">
    <property type="protein sequence ID" value="MFC4721583.1"/>
    <property type="molecule type" value="Genomic_DNA"/>
</dbReference>
<dbReference type="Proteomes" id="UP001595953">
    <property type="component" value="Unassembled WGS sequence"/>
</dbReference>
<sequence>MNPDHIIWLGRRKAYLGDYKAAINVFTEGIAKFPNDARFYRHRGHRYISTRQLDLAITDLETATQLIKGSDDVIEPDGIPNRLNQPLSSLHTNTWYHLGLAYYLNNDLNKALGAFEQCLKASKNDDMIVATSHWMYMILRRLQLPDEANRVLQDIHQDMNIIENVAYYQLLLFYKGELSEAELTGADSLGSNEAVHYGVANWYHYNGDIEEARKRYQQLVDTGNWAGFGYIAAEADLSRM</sequence>
<dbReference type="InterPro" id="IPR019734">
    <property type="entry name" value="TPR_rpt"/>
</dbReference>
<keyword evidence="1" id="KW-0677">Repeat</keyword>
<dbReference type="SUPFAM" id="SSF48452">
    <property type="entry name" value="TPR-like"/>
    <property type="match status" value="1"/>
</dbReference>
<dbReference type="InterPro" id="IPR050498">
    <property type="entry name" value="Ycf3"/>
</dbReference>
<dbReference type="PROSITE" id="PS50005">
    <property type="entry name" value="TPR"/>
    <property type="match status" value="1"/>
</dbReference>
<dbReference type="InterPro" id="IPR011990">
    <property type="entry name" value="TPR-like_helical_dom_sf"/>
</dbReference>
<keyword evidence="5" id="KW-1185">Reference proteome</keyword>
<reference evidence="5" key="1">
    <citation type="journal article" date="2019" name="Int. J. Syst. Evol. Microbiol.">
        <title>The Global Catalogue of Microorganisms (GCM) 10K type strain sequencing project: providing services to taxonomists for standard genome sequencing and annotation.</title>
        <authorList>
            <consortium name="The Broad Institute Genomics Platform"/>
            <consortium name="The Broad Institute Genome Sequencing Center for Infectious Disease"/>
            <person name="Wu L."/>
            <person name="Ma J."/>
        </authorList>
    </citation>
    <scope>NUCLEOTIDE SEQUENCE [LARGE SCALE GENOMIC DNA]</scope>
    <source>
        <strain evidence="5">CCUG 63682</strain>
    </source>
</reference>
<evidence type="ECO:0000313" key="4">
    <source>
        <dbReference type="EMBL" id="MFC4721583.1"/>
    </source>
</evidence>
<organism evidence="4 5">
    <name type="scientific">Geojedonia litorea</name>
    <dbReference type="NCBI Taxonomy" id="1268269"/>
    <lineage>
        <taxon>Bacteria</taxon>
        <taxon>Pseudomonadati</taxon>
        <taxon>Bacteroidota</taxon>
        <taxon>Flavobacteriia</taxon>
        <taxon>Flavobacteriales</taxon>
        <taxon>Flavobacteriaceae</taxon>
        <taxon>Geojedonia</taxon>
    </lineage>
</organism>
<accession>A0ABV9N3N7</accession>
<name>A0ABV9N3N7_9FLAO</name>
<evidence type="ECO:0000256" key="1">
    <source>
        <dbReference type="ARBA" id="ARBA00022737"/>
    </source>
</evidence>
<evidence type="ECO:0000256" key="2">
    <source>
        <dbReference type="ARBA" id="ARBA00022803"/>
    </source>
</evidence>
<dbReference type="Gene3D" id="1.25.40.10">
    <property type="entry name" value="Tetratricopeptide repeat domain"/>
    <property type="match status" value="1"/>
</dbReference>
<dbReference type="SMART" id="SM00028">
    <property type="entry name" value="TPR"/>
    <property type="match status" value="3"/>
</dbReference>
<proteinExistence type="predicted"/>
<evidence type="ECO:0000313" key="5">
    <source>
        <dbReference type="Proteomes" id="UP001595953"/>
    </source>
</evidence>
<comment type="caution">
    <text evidence="4">The sequence shown here is derived from an EMBL/GenBank/DDBJ whole genome shotgun (WGS) entry which is preliminary data.</text>
</comment>
<protein>
    <submittedName>
        <fullName evidence="4">Tetratricopeptide repeat protein</fullName>
    </submittedName>
</protein>
<dbReference type="InterPro" id="IPR013105">
    <property type="entry name" value="TPR_2"/>
</dbReference>
<dbReference type="PANTHER" id="PTHR44858">
    <property type="entry name" value="TETRATRICOPEPTIDE REPEAT PROTEIN 6"/>
    <property type="match status" value="1"/>
</dbReference>
<keyword evidence="2 3" id="KW-0802">TPR repeat</keyword>